<name>A0A7K1SF98_9BACT</name>
<proteinExistence type="predicted"/>
<accession>A0A7K1SF98</accession>
<dbReference type="RefSeq" id="WP_157587199.1">
    <property type="nucleotide sequence ID" value="NZ_WPIN01000007.1"/>
</dbReference>
<keyword evidence="2" id="KW-1185">Reference proteome</keyword>
<protein>
    <submittedName>
        <fullName evidence="1">Uncharacterized protein</fullName>
    </submittedName>
</protein>
<dbReference type="Proteomes" id="UP000436006">
    <property type="component" value="Unassembled WGS sequence"/>
</dbReference>
<organism evidence="1 2">
    <name type="scientific">Spirosoma arboris</name>
    <dbReference type="NCBI Taxonomy" id="2682092"/>
    <lineage>
        <taxon>Bacteria</taxon>
        <taxon>Pseudomonadati</taxon>
        <taxon>Bacteroidota</taxon>
        <taxon>Cytophagia</taxon>
        <taxon>Cytophagales</taxon>
        <taxon>Cytophagaceae</taxon>
        <taxon>Spirosoma</taxon>
    </lineage>
</organism>
<dbReference type="EMBL" id="WPIN01000007">
    <property type="protein sequence ID" value="MVM32489.1"/>
    <property type="molecule type" value="Genomic_DNA"/>
</dbReference>
<gene>
    <name evidence="1" type="ORF">GO755_20775</name>
</gene>
<evidence type="ECO:0000313" key="1">
    <source>
        <dbReference type="EMBL" id="MVM32489.1"/>
    </source>
</evidence>
<dbReference type="AlphaFoldDB" id="A0A7K1SF98"/>
<comment type="caution">
    <text evidence="1">The sequence shown here is derived from an EMBL/GenBank/DDBJ whole genome shotgun (WGS) entry which is preliminary data.</text>
</comment>
<reference evidence="1 2" key="1">
    <citation type="submission" date="2019-12" db="EMBL/GenBank/DDBJ databases">
        <title>Spirosoma sp. HMF4905 genome sequencing and assembly.</title>
        <authorList>
            <person name="Kang H."/>
            <person name="Cha I."/>
            <person name="Kim H."/>
            <person name="Joh K."/>
        </authorList>
    </citation>
    <scope>NUCLEOTIDE SEQUENCE [LARGE SCALE GENOMIC DNA]</scope>
    <source>
        <strain evidence="1 2">HMF4905</strain>
    </source>
</reference>
<evidence type="ECO:0000313" key="2">
    <source>
        <dbReference type="Proteomes" id="UP000436006"/>
    </source>
</evidence>
<sequence length="75" mass="8466">MHDRIRHEIAIICRAEGIKADLSHLFSEPPFTMALSLHELKLDDAVVNIVAGWGDTLTDREVLFHLKSINDKGMI</sequence>